<dbReference type="EMBL" id="CP006569">
    <property type="protein sequence ID" value="AHF75470.1"/>
    <property type="molecule type" value="Genomic_DNA"/>
</dbReference>
<dbReference type="HOGENOM" id="CLU_189182_0_0_6"/>
<gene>
    <name evidence="2" type="primary">feoC</name>
    <name evidence="2" type="ORF">Sant_0365</name>
</gene>
<reference evidence="2 3" key="1">
    <citation type="journal article" date="2014" name="Genome Biol. Evol.">
        <title>Genome degeneration and adaptation in a nascent stage of symbiosis.</title>
        <authorList>
            <person name="Oakeson K.F."/>
            <person name="Gil R."/>
            <person name="Clayton A.L."/>
            <person name="Dunn D.M."/>
            <person name="von Niederhausern A.C."/>
            <person name="Hamil C."/>
            <person name="Aoyagi A."/>
            <person name="Duval B."/>
            <person name="Baca A."/>
            <person name="Silva F.J."/>
            <person name="Vallier A."/>
            <person name="Jackson D.G."/>
            <person name="Latorre A."/>
            <person name="Weiss R.B."/>
            <person name="Heddi A."/>
            <person name="Moya A."/>
            <person name="Dale C."/>
        </authorList>
    </citation>
    <scope>NUCLEOTIDE SEQUENCE [LARGE SCALE GENOMIC DNA]</scope>
    <source>
        <strain evidence="2 3">HS1</strain>
    </source>
</reference>
<protein>
    <submittedName>
        <fullName evidence="2">Ferrous iron-sensing transcriptional regulator FeoC</fullName>
    </submittedName>
</protein>
<name>W0HTD9_9GAMM</name>
<dbReference type="InterPro" id="IPR036390">
    <property type="entry name" value="WH_DNA-bd_sf"/>
</dbReference>
<keyword evidence="3" id="KW-1185">Reference proteome</keyword>
<accession>W0HTD9</accession>
<dbReference type="AlphaFoldDB" id="W0HTD9"/>
<dbReference type="SUPFAM" id="SSF46785">
    <property type="entry name" value="Winged helix' DNA-binding domain"/>
    <property type="match status" value="1"/>
</dbReference>
<evidence type="ECO:0000259" key="1">
    <source>
        <dbReference type="Pfam" id="PF09012"/>
    </source>
</evidence>
<dbReference type="Gene3D" id="1.10.10.10">
    <property type="entry name" value="Winged helix-like DNA-binding domain superfamily/Winged helix DNA-binding domain"/>
    <property type="match status" value="1"/>
</dbReference>
<sequence length="80" mass="8684">MSGLMQLRDALELMGQADARALSLRLRLPQAMAAAMLERLEMMGQAERVTGDDTAAGACRACSRSARCRLPCYRLRSPAA</sequence>
<dbReference type="RefSeq" id="WP_025420622.1">
    <property type="nucleotide sequence ID" value="NZ_CAUIKD010000061.1"/>
</dbReference>
<organism evidence="2 3">
    <name type="scientific">Sodalis praecaptivus</name>
    <dbReference type="NCBI Taxonomy" id="1239307"/>
    <lineage>
        <taxon>Bacteria</taxon>
        <taxon>Pseudomonadati</taxon>
        <taxon>Pseudomonadota</taxon>
        <taxon>Gammaproteobacteria</taxon>
        <taxon>Enterobacterales</taxon>
        <taxon>Bruguierivoracaceae</taxon>
        <taxon>Sodalis</taxon>
    </lineage>
</organism>
<dbReference type="Proteomes" id="UP000019028">
    <property type="component" value="Chromosome"/>
</dbReference>
<evidence type="ECO:0000313" key="3">
    <source>
        <dbReference type="Proteomes" id="UP000019028"/>
    </source>
</evidence>
<feature type="domain" description="Transcriptional regulator HTH-type FeoC" evidence="1">
    <location>
        <begin position="4"/>
        <end position="65"/>
    </location>
</feature>
<evidence type="ECO:0000313" key="2">
    <source>
        <dbReference type="EMBL" id="AHF75470.1"/>
    </source>
</evidence>
<proteinExistence type="predicted"/>
<dbReference type="InterPro" id="IPR036388">
    <property type="entry name" value="WH-like_DNA-bd_sf"/>
</dbReference>
<dbReference type="Pfam" id="PF09012">
    <property type="entry name" value="FeoC"/>
    <property type="match status" value="1"/>
</dbReference>
<dbReference type="InterPro" id="IPR015102">
    <property type="entry name" value="Tscrpt_reg_HTH_FeoC"/>
</dbReference>
<dbReference type="PATRIC" id="fig|1239307.3.peg.387"/>
<dbReference type="KEGG" id="sod:Sant_0365"/>